<dbReference type="RefSeq" id="XP_018704823.1">
    <property type="nucleotide sequence ID" value="XM_018847867.1"/>
</dbReference>
<dbReference type="InterPro" id="IPR002893">
    <property type="entry name" value="Znf_MYND"/>
</dbReference>
<proteinExistence type="predicted"/>
<evidence type="ECO:0000256" key="5">
    <source>
        <dbReference type="SAM" id="MobiDB-lite"/>
    </source>
</evidence>
<dbReference type="PROSITE" id="PS01360">
    <property type="entry name" value="ZF_MYND_1"/>
    <property type="match status" value="1"/>
</dbReference>
<dbReference type="SUPFAM" id="SSF144232">
    <property type="entry name" value="HIT/MYND zinc finger-like"/>
    <property type="match status" value="1"/>
</dbReference>
<dbReference type="GeneID" id="30020553"/>
<dbReference type="Gene3D" id="6.10.140.2220">
    <property type="match status" value="1"/>
</dbReference>
<evidence type="ECO:0000256" key="2">
    <source>
        <dbReference type="ARBA" id="ARBA00022771"/>
    </source>
</evidence>
<dbReference type="Proteomes" id="UP000076744">
    <property type="component" value="Unassembled WGS sequence"/>
</dbReference>
<keyword evidence="3" id="KW-0862">Zinc</keyword>
<evidence type="ECO:0000313" key="8">
    <source>
        <dbReference type="Proteomes" id="UP000076744"/>
    </source>
</evidence>
<evidence type="ECO:0000256" key="3">
    <source>
        <dbReference type="ARBA" id="ARBA00022833"/>
    </source>
</evidence>
<feature type="domain" description="MYND-type" evidence="6">
    <location>
        <begin position="7"/>
        <end position="47"/>
    </location>
</feature>
<evidence type="ECO:0000259" key="6">
    <source>
        <dbReference type="PROSITE" id="PS50865"/>
    </source>
</evidence>
<evidence type="ECO:0000256" key="4">
    <source>
        <dbReference type="PROSITE-ProRule" id="PRU00134"/>
    </source>
</evidence>
<dbReference type="STRING" id="1081104.A0A167XDQ2"/>
<sequence length="254" mass="27471">MTSSPACASCSKTAPEVKLKHCVRCPEIKYCGRVCQTAHWPIHRATCNSQTGARSASRPSASTPQQSSSSSAKLSPPKGLQQGIAQPFTRLDKGTWLHDRPRQDVFALLLDAYRLRIEDMYNHEGEAEADSLYGGAPNGLVGFRRFLGRVTAARPALLPPWWDETAKKECEDLGMQAGGWHSLAAAVEKCDIVEHYGDGQFPMQLRMFAEAVYGSAPGGASGAAMKGMMMAMEQGGGDGFTAANLDISKMFARR</sequence>
<feature type="region of interest" description="Disordered" evidence="5">
    <location>
        <begin position="51"/>
        <end position="82"/>
    </location>
</feature>
<keyword evidence="8" id="KW-1185">Reference proteome</keyword>
<protein>
    <submittedName>
        <fullName evidence="7">Zinc finger, MYND-type</fullName>
    </submittedName>
</protein>
<dbReference type="AlphaFoldDB" id="A0A167XDQ2"/>
<feature type="compositionally biased region" description="Low complexity" evidence="5">
    <location>
        <begin position="51"/>
        <end position="80"/>
    </location>
</feature>
<accession>A0A167XDQ2</accession>
<dbReference type="EMBL" id="AZHB01000009">
    <property type="protein sequence ID" value="OAA64851.1"/>
    <property type="molecule type" value="Genomic_DNA"/>
</dbReference>
<organism evidence="7 8">
    <name type="scientific">Cordyceps fumosorosea (strain ARSEF 2679)</name>
    <name type="common">Isaria fumosorosea</name>
    <dbReference type="NCBI Taxonomy" id="1081104"/>
    <lineage>
        <taxon>Eukaryota</taxon>
        <taxon>Fungi</taxon>
        <taxon>Dikarya</taxon>
        <taxon>Ascomycota</taxon>
        <taxon>Pezizomycotina</taxon>
        <taxon>Sordariomycetes</taxon>
        <taxon>Hypocreomycetidae</taxon>
        <taxon>Hypocreales</taxon>
        <taxon>Cordycipitaceae</taxon>
        <taxon>Cordyceps</taxon>
    </lineage>
</organism>
<gene>
    <name evidence="7" type="ORF">ISF_04261</name>
</gene>
<dbReference type="GO" id="GO:0008270">
    <property type="term" value="F:zinc ion binding"/>
    <property type="evidence" value="ECO:0007669"/>
    <property type="project" value="UniProtKB-KW"/>
</dbReference>
<dbReference type="Pfam" id="PF01753">
    <property type="entry name" value="zf-MYND"/>
    <property type="match status" value="1"/>
</dbReference>
<dbReference type="PROSITE" id="PS50865">
    <property type="entry name" value="ZF_MYND_2"/>
    <property type="match status" value="1"/>
</dbReference>
<evidence type="ECO:0000256" key="1">
    <source>
        <dbReference type="ARBA" id="ARBA00022723"/>
    </source>
</evidence>
<dbReference type="OrthoDB" id="432970at2759"/>
<reference evidence="7 8" key="1">
    <citation type="journal article" date="2016" name="Genome Biol. Evol.">
        <title>Divergent and convergent evolution of fungal pathogenicity.</title>
        <authorList>
            <person name="Shang Y."/>
            <person name="Xiao G."/>
            <person name="Zheng P."/>
            <person name="Cen K."/>
            <person name="Zhan S."/>
            <person name="Wang C."/>
        </authorList>
    </citation>
    <scope>NUCLEOTIDE SEQUENCE [LARGE SCALE GENOMIC DNA]</scope>
    <source>
        <strain evidence="7 8">ARSEF 2679</strain>
    </source>
</reference>
<evidence type="ECO:0000313" key="7">
    <source>
        <dbReference type="EMBL" id="OAA64851.1"/>
    </source>
</evidence>
<keyword evidence="2 4" id="KW-0863">Zinc-finger</keyword>
<comment type="caution">
    <text evidence="7">The sequence shown here is derived from an EMBL/GenBank/DDBJ whole genome shotgun (WGS) entry which is preliminary data.</text>
</comment>
<name>A0A167XDQ2_CORFA</name>
<keyword evidence="1" id="KW-0479">Metal-binding</keyword>